<feature type="domain" description="T-SNARE coiled-coil homology" evidence="3">
    <location>
        <begin position="342"/>
        <end position="404"/>
    </location>
</feature>
<proteinExistence type="inferred from homology"/>
<organism evidence="4 5">
    <name type="scientific">Parascedosporium putredinis</name>
    <dbReference type="NCBI Taxonomy" id="1442378"/>
    <lineage>
        <taxon>Eukaryota</taxon>
        <taxon>Fungi</taxon>
        <taxon>Dikarya</taxon>
        <taxon>Ascomycota</taxon>
        <taxon>Pezizomycotina</taxon>
        <taxon>Sordariomycetes</taxon>
        <taxon>Hypocreomycetidae</taxon>
        <taxon>Microascales</taxon>
        <taxon>Microascaceae</taxon>
        <taxon>Parascedosporium</taxon>
    </lineage>
</organism>
<evidence type="ECO:0000313" key="5">
    <source>
        <dbReference type="Proteomes" id="UP000838763"/>
    </source>
</evidence>
<feature type="compositionally biased region" description="Basic and acidic residues" evidence="2">
    <location>
        <begin position="274"/>
        <end position="301"/>
    </location>
</feature>
<feature type="compositionally biased region" description="Gly residues" evidence="2">
    <location>
        <begin position="142"/>
        <end position="157"/>
    </location>
</feature>
<evidence type="ECO:0000256" key="2">
    <source>
        <dbReference type="SAM" id="MobiDB-lite"/>
    </source>
</evidence>
<keyword evidence="5" id="KW-1185">Reference proteome</keyword>
<dbReference type="Gene3D" id="1.20.5.110">
    <property type="match status" value="2"/>
</dbReference>
<evidence type="ECO:0000313" key="4">
    <source>
        <dbReference type="EMBL" id="CAI4216622.1"/>
    </source>
</evidence>
<dbReference type="SMART" id="SM00397">
    <property type="entry name" value="t_SNARE"/>
    <property type="match status" value="1"/>
</dbReference>
<dbReference type="GO" id="GO:0005484">
    <property type="term" value="F:SNAP receptor activity"/>
    <property type="evidence" value="ECO:0007669"/>
    <property type="project" value="TreeGrafter"/>
</dbReference>
<dbReference type="AlphaFoldDB" id="A0A9P1H4I7"/>
<feature type="region of interest" description="Disordered" evidence="2">
    <location>
        <begin position="270"/>
        <end position="329"/>
    </location>
</feature>
<dbReference type="PANTHER" id="PTHR19305:SF9">
    <property type="entry name" value="SYNAPTOSOMAL-ASSOCIATED PROTEIN 29"/>
    <property type="match status" value="1"/>
</dbReference>
<dbReference type="GO" id="GO:0005886">
    <property type="term" value="C:plasma membrane"/>
    <property type="evidence" value="ECO:0007669"/>
    <property type="project" value="TreeGrafter"/>
</dbReference>
<dbReference type="InterPro" id="IPR000727">
    <property type="entry name" value="T_SNARE_dom"/>
</dbReference>
<dbReference type="SUPFAM" id="SSF58038">
    <property type="entry name" value="SNARE fusion complex"/>
    <property type="match status" value="1"/>
</dbReference>
<feature type="region of interest" description="Disordered" evidence="2">
    <location>
        <begin position="58"/>
        <end position="225"/>
    </location>
</feature>
<protein>
    <recommendedName>
        <fullName evidence="3">t-SNARE coiled-coil homology domain-containing protein</fullName>
    </recommendedName>
</protein>
<reference evidence="4" key="1">
    <citation type="submission" date="2022-11" db="EMBL/GenBank/DDBJ databases">
        <authorList>
            <person name="Scott C."/>
            <person name="Bruce N."/>
        </authorList>
    </citation>
    <scope>NUCLEOTIDE SEQUENCE</scope>
</reference>
<dbReference type="PROSITE" id="PS50192">
    <property type="entry name" value="T_SNARE"/>
    <property type="match status" value="1"/>
</dbReference>
<comment type="similarity">
    <text evidence="1">Belongs to the SNAP-25 family.</text>
</comment>
<accession>A0A9P1H4I7</accession>
<comment type="caution">
    <text evidence="4">The sequence shown here is derived from an EMBL/GenBank/DDBJ whole genome shotgun (WGS) entry which is preliminary data.</text>
</comment>
<dbReference type="PANTHER" id="PTHR19305">
    <property type="entry name" value="SYNAPTOSOMAL ASSOCIATED PROTEIN"/>
    <property type="match status" value="1"/>
</dbReference>
<evidence type="ECO:0000259" key="3">
    <source>
        <dbReference type="PROSITE" id="PS50192"/>
    </source>
</evidence>
<feature type="compositionally biased region" description="Gly residues" evidence="2">
    <location>
        <begin position="85"/>
        <end position="101"/>
    </location>
</feature>
<feature type="region of interest" description="Disordered" evidence="2">
    <location>
        <begin position="1"/>
        <end position="41"/>
    </location>
</feature>
<dbReference type="CDD" id="cd15857">
    <property type="entry name" value="SNARE_SEC9C"/>
    <property type="match status" value="1"/>
</dbReference>
<name>A0A9P1H4I7_9PEZI</name>
<evidence type="ECO:0000256" key="1">
    <source>
        <dbReference type="ARBA" id="ARBA00009480"/>
    </source>
</evidence>
<feature type="compositionally biased region" description="Low complexity" evidence="2">
    <location>
        <begin position="67"/>
        <end position="84"/>
    </location>
</feature>
<dbReference type="GO" id="GO:0006887">
    <property type="term" value="P:exocytosis"/>
    <property type="evidence" value="ECO:0007669"/>
    <property type="project" value="TreeGrafter"/>
</dbReference>
<dbReference type="Proteomes" id="UP000838763">
    <property type="component" value="Unassembled WGS sequence"/>
</dbReference>
<feature type="compositionally biased region" description="Low complexity" evidence="2">
    <location>
        <begin position="126"/>
        <end position="141"/>
    </location>
</feature>
<dbReference type="GO" id="GO:0006906">
    <property type="term" value="P:vesicle fusion"/>
    <property type="evidence" value="ECO:0007669"/>
    <property type="project" value="TreeGrafter"/>
</dbReference>
<dbReference type="GO" id="GO:0019905">
    <property type="term" value="F:syntaxin binding"/>
    <property type="evidence" value="ECO:0007669"/>
    <property type="project" value="TreeGrafter"/>
</dbReference>
<gene>
    <name evidence="4" type="ORF">PPNO1_LOCUS6274</name>
</gene>
<sequence length="405" mass="43719">MKKFGFSRKSDKAASSASDNPYAQQAPADDPYASGPQSVALVRGYPPVPEVVVAALVAPGPRPAPPQQSNSYGSQNQGYGSDKYGSGGGYGGNRYDNGGGQSQSSSSSRPGGYGGVSKGDSDSYGGRSNYSQSSQPSYGSSGSTGGRYGGGNDGRGQLGRNDSTSTEANRGDLFGGAQNRYNAERGNAYRDGPPQNQNQGDQRFGQGKSAVSAVDSGPYGGSQGERLQNAERNMDLADNYNAVGLDKTKELQTVNRSMFSVHVANPFTAKKRAAARDQEVMDRHRSEKDQREATRRAHYEESQAVEQSFRGMDLNQQPAPSYARPTRENNKFIFAEEDSDEERKEDAINNNLDEMFHLTTTLKSLATQTGSVLDQQNRVIDRIGAKTDRVDDGVKRNRNELDKIR</sequence>
<dbReference type="OrthoDB" id="18679at2759"/>
<dbReference type="EMBL" id="CALLCH030000015">
    <property type="protein sequence ID" value="CAI4216622.1"/>
    <property type="molecule type" value="Genomic_DNA"/>
</dbReference>
<dbReference type="GO" id="GO:0031201">
    <property type="term" value="C:SNARE complex"/>
    <property type="evidence" value="ECO:0007669"/>
    <property type="project" value="TreeGrafter"/>
</dbReference>